<comment type="caution">
    <text evidence="1">The sequence shown here is derived from an EMBL/GenBank/DDBJ whole genome shotgun (WGS) entry which is preliminary data.</text>
</comment>
<dbReference type="AlphaFoldDB" id="A0A815QCF8"/>
<gene>
    <name evidence="2" type="ORF">BYL167_LOCUS2879</name>
    <name evidence="1" type="ORF">CJN711_LOCUS25060</name>
</gene>
<evidence type="ECO:0000313" key="3">
    <source>
        <dbReference type="Proteomes" id="UP000663855"/>
    </source>
</evidence>
<evidence type="ECO:0000313" key="2">
    <source>
        <dbReference type="EMBL" id="CAF3798860.1"/>
    </source>
</evidence>
<reference evidence="1" key="1">
    <citation type="submission" date="2021-02" db="EMBL/GenBank/DDBJ databases">
        <authorList>
            <person name="Nowell W R."/>
        </authorList>
    </citation>
    <scope>NUCLEOTIDE SEQUENCE</scope>
</reference>
<dbReference type="Proteomes" id="UP000663855">
    <property type="component" value="Unassembled WGS sequence"/>
</dbReference>
<organism evidence="1 3">
    <name type="scientific">Rotaria magnacalcarata</name>
    <dbReference type="NCBI Taxonomy" id="392030"/>
    <lineage>
        <taxon>Eukaryota</taxon>
        <taxon>Metazoa</taxon>
        <taxon>Spiralia</taxon>
        <taxon>Gnathifera</taxon>
        <taxon>Rotifera</taxon>
        <taxon>Eurotatoria</taxon>
        <taxon>Bdelloidea</taxon>
        <taxon>Philodinida</taxon>
        <taxon>Philodinidae</taxon>
        <taxon>Rotaria</taxon>
    </lineage>
</organism>
<evidence type="ECO:0000313" key="1">
    <source>
        <dbReference type="EMBL" id="CAF1460245.1"/>
    </source>
</evidence>
<dbReference type="EMBL" id="CAJOBH010000525">
    <property type="protein sequence ID" value="CAF3798860.1"/>
    <property type="molecule type" value="Genomic_DNA"/>
</dbReference>
<accession>A0A815QCF8</accession>
<name>A0A815QCF8_9BILA</name>
<dbReference type="Proteomes" id="UP000681967">
    <property type="component" value="Unassembled WGS sequence"/>
</dbReference>
<protein>
    <submittedName>
        <fullName evidence="1">Uncharacterized protein</fullName>
    </submittedName>
</protein>
<dbReference type="EMBL" id="CAJNOV010011755">
    <property type="protein sequence ID" value="CAF1460245.1"/>
    <property type="molecule type" value="Genomic_DNA"/>
</dbReference>
<sequence length="137" mass="16184">MQAADYRLVRSHITAGIMIGIKQSVFPKTVDDYFSHWLYGQRKSTKQILINVPGSIPCLVCSKENSQCQDICLLTIDFNSFLQYLPLFNNEQLTTLYSLLDGDRQFYEYAIRQQYKDYKQMLIQQLEINRTRQYHLV</sequence>
<proteinExistence type="predicted"/>